<gene>
    <name evidence="1" type="ORF">C2134_16735</name>
</gene>
<comment type="caution">
    <text evidence="1">The sequence shown here is derived from an EMBL/GenBank/DDBJ whole genome shotgun (WGS) entry which is preliminary data.</text>
</comment>
<name>A0A2K4MKA3_9NEIS</name>
<organism evidence="1 2">
    <name type="scientific">Chromobacterium sinusclupearum</name>
    <dbReference type="NCBI Taxonomy" id="2077146"/>
    <lineage>
        <taxon>Bacteria</taxon>
        <taxon>Pseudomonadati</taxon>
        <taxon>Pseudomonadota</taxon>
        <taxon>Betaproteobacteria</taxon>
        <taxon>Neisseriales</taxon>
        <taxon>Chromobacteriaceae</taxon>
        <taxon>Chromobacterium</taxon>
    </lineage>
</organism>
<dbReference type="EMBL" id="PPTF01000073">
    <property type="protein sequence ID" value="POA97472.1"/>
    <property type="molecule type" value="Genomic_DNA"/>
</dbReference>
<reference evidence="1 2" key="1">
    <citation type="submission" date="2018-01" db="EMBL/GenBank/DDBJ databases">
        <title>Genomic Sequence of Chromobacterium MWU13-2610 from wild cranberry bogs within the Cape Cod National Seashore.</title>
        <authorList>
            <person name="O'Hara-Hanley K."/>
            <person name="Soby S."/>
            <person name="Harrison A."/>
        </authorList>
    </citation>
    <scope>NUCLEOTIDE SEQUENCE [LARGE SCALE GENOMIC DNA]</scope>
    <source>
        <strain evidence="1 2">MWU13-2610</strain>
    </source>
</reference>
<dbReference type="InterPro" id="IPR021070">
    <property type="entry name" value="Killing_trait_RebB"/>
</dbReference>
<proteinExistence type="predicted"/>
<evidence type="ECO:0000313" key="1">
    <source>
        <dbReference type="EMBL" id="POA97472.1"/>
    </source>
</evidence>
<keyword evidence="2" id="KW-1185">Reference proteome</keyword>
<dbReference type="Pfam" id="PF11747">
    <property type="entry name" value="RebB"/>
    <property type="match status" value="1"/>
</dbReference>
<dbReference type="AlphaFoldDB" id="A0A2K4MKA3"/>
<dbReference type="RefSeq" id="WP_071109858.1">
    <property type="nucleotide sequence ID" value="NZ_PPTF01000073.1"/>
</dbReference>
<dbReference type="Proteomes" id="UP000236416">
    <property type="component" value="Unassembled WGS sequence"/>
</dbReference>
<protein>
    <submittedName>
        <fullName evidence="1">R body protein RebB-like protein</fullName>
    </submittedName>
</protein>
<sequence>MAYNTSVNSQITDAVTQSNVKVLGESPAMAMGSLFQTASHSTGILFENSVSAQQQQNTLSQAAANTGVMQIYSVDTMADAASTEKVSQAGIPDNLSSLMTVLQSFRR</sequence>
<accession>A0A2K4MKA3</accession>
<evidence type="ECO:0000313" key="2">
    <source>
        <dbReference type="Proteomes" id="UP000236416"/>
    </source>
</evidence>